<dbReference type="Proteomes" id="UP000276128">
    <property type="component" value="Unassembled WGS sequence"/>
</dbReference>
<dbReference type="InterPro" id="IPR037923">
    <property type="entry name" value="HTH-like"/>
</dbReference>
<evidence type="ECO:0000313" key="5">
    <source>
        <dbReference type="EMBL" id="RTE07091.1"/>
    </source>
</evidence>
<dbReference type="AlphaFoldDB" id="A0A3S0BIZ3"/>
<dbReference type="InterPro" id="IPR018060">
    <property type="entry name" value="HTH_AraC"/>
</dbReference>
<dbReference type="InterPro" id="IPR018062">
    <property type="entry name" value="HTH_AraC-typ_CS"/>
</dbReference>
<dbReference type="SUPFAM" id="SSF51215">
    <property type="entry name" value="Regulatory protein AraC"/>
    <property type="match status" value="1"/>
</dbReference>
<dbReference type="InterPro" id="IPR020449">
    <property type="entry name" value="Tscrpt_reg_AraC-type_HTH"/>
</dbReference>
<dbReference type="PRINTS" id="PR00032">
    <property type="entry name" value="HTHARAC"/>
</dbReference>
<organism evidence="5 6">
    <name type="scientific">Paenibacillus whitsoniae</name>
    <dbReference type="NCBI Taxonomy" id="2496558"/>
    <lineage>
        <taxon>Bacteria</taxon>
        <taxon>Bacillati</taxon>
        <taxon>Bacillota</taxon>
        <taxon>Bacilli</taxon>
        <taxon>Bacillales</taxon>
        <taxon>Paenibacillaceae</taxon>
        <taxon>Paenibacillus</taxon>
    </lineage>
</organism>
<evidence type="ECO:0000256" key="3">
    <source>
        <dbReference type="ARBA" id="ARBA00023163"/>
    </source>
</evidence>
<dbReference type="Pfam" id="PF02311">
    <property type="entry name" value="AraC_binding"/>
    <property type="match status" value="1"/>
</dbReference>
<dbReference type="EMBL" id="RXHU01000066">
    <property type="protein sequence ID" value="RTE07091.1"/>
    <property type="molecule type" value="Genomic_DNA"/>
</dbReference>
<evidence type="ECO:0000256" key="1">
    <source>
        <dbReference type="ARBA" id="ARBA00023015"/>
    </source>
</evidence>
<keyword evidence="2" id="KW-0238">DNA-binding</keyword>
<evidence type="ECO:0000259" key="4">
    <source>
        <dbReference type="PROSITE" id="PS01124"/>
    </source>
</evidence>
<comment type="caution">
    <text evidence="5">The sequence shown here is derived from an EMBL/GenBank/DDBJ whole genome shotgun (WGS) entry which is preliminary data.</text>
</comment>
<keyword evidence="1" id="KW-0805">Transcription regulation</keyword>
<dbReference type="InterPro" id="IPR009057">
    <property type="entry name" value="Homeodomain-like_sf"/>
</dbReference>
<dbReference type="PANTHER" id="PTHR43280">
    <property type="entry name" value="ARAC-FAMILY TRANSCRIPTIONAL REGULATOR"/>
    <property type="match status" value="1"/>
</dbReference>
<dbReference type="GO" id="GO:0043565">
    <property type="term" value="F:sequence-specific DNA binding"/>
    <property type="evidence" value="ECO:0007669"/>
    <property type="project" value="InterPro"/>
</dbReference>
<evidence type="ECO:0000256" key="2">
    <source>
        <dbReference type="ARBA" id="ARBA00023125"/>
    </source>
</evidence>
<dbReference type="GO" id="GO:0003700">
    <property type="term" value="F:DNA-binding transcription factor activity"/>
    <property type="evidence" value="ECO:0007669"/>
    <property type="project" value="InterPro"/>
</dbReference>
<evidence type="ECO:0000313" key="6">
    <source>
        <dbReference type="Proteomes" id="UP000276128"/>
    </source>
</evidence>
<proteinExistence type="predicted"/>
<reference evidence="5 6" key="1">
    <citation type="submission" date="2018-12" db="EMBL/GenBank/DDBJ databases">
        <title>Bacillus ochoae sp. nov., Paenibacillus whitsoniae sp. nov., Paenibacillus spiritus sp. nov. Isolated from the Mars Exploration Rover during spacecraft assembly.</title>
        <authorList>
            <person name="Seuylemezian A."/>
            <person name="Vaishampayan P."/>
        </authorList>
    </citation>
    <scope>NUCLEOTIDE SEQUENCE [LARGE SCALE GENOMIC DNA]</scope>
    <source>
        <strain evidence="5 6">MER 54</strain>
    </source>
</reference>
<dbReference type="SUPFAM" id="SSF46689">
    <property type="entry name" value="Homeodomain-like"/>
    <property type="match status" value="1"/>
</dbReference>
<dbReference type="PANTHER" id="PTHR43280:SF30">
    <property type="entry name" value="MMSAB OPERON REGULATORY PROTEIN"/>
    <property type="match status" value="1"/>
</dbReference>
<dbReference type="InterPro" id="IPR003313">
    <property type="entry name" value="AraC-bd"/>
</dbReference>
<feature type="domain" description="HTH araC/xylS-type" evidence="4">
    <location>
        <begin position="224"/>
        <end position="322"/>
    </location>
</feature>
<dbReference type="PROSITE" id="PS00041">
    <property type="entry name" value="HTH_ARAC_FAMILY_1"/>
    <property type="match status" value="1"/>
</dbReference>
<keyword evidence="3" id="KW-0804">Transcription</keyword>
<dbReference type="Gene3D" id="1.10.10.60">
    <property type="entry name" value="Homeodomain-like"/>
    <property type="match status" value="1"/>
</dbReference>
<dbReference type="Gene3D" id="2.60.120.280">
    <property type="entry name" value="Regulatory protein AraC"/>
    <property type="match status" value="1"/>
</dbReference>
<accession>A0A3S0BIZ3</accession>
<dbReference type="OrthoDB" id="9803764at2"/>
<sequence>MAVFRHRKLSFIMNSKKVNAINFPQCSITAILEGMYTMPRIMDNTISPYPLRLITIPIDASKLKLQSLIIYSVGHLPGRIHYRTHASFEKWAAVYIAGGSGVFRINQGPVQHVESGSLFFFRPGAEYEYGPNPGGYWDEYYFSFEGNRINEWLQSWITDADRVTFVGKEDGSQIGRIELIFQLMESGSPANIDRASLLVESLIFEFMLRAEATTESPTKAQQVIKLIEELNHAIYQSFDAREFAKRHHISVSTLRRIVNDYSGYPLGTYIHRMKMAEAKNILLNTDKAVKEIALELGYQDVFYFSRIFKKYVGVAPQIFRNTVHT</sequence>
<dbReference type="PROSITE" id="PS01124">
    <property type="entry name" value="HTH_ARAC_FAMILY_2"/>
    <property type="match status" value="1"/>
</dbReference>
<protein>
    <submittedName>
        <fullName evidence="5">Helix-turn-helix domain-containing protein</fullName>
    </submittedName>
</protein>
<dbReference type="Pfam" id="PF12833">
    <property type="entry name" value="HTH_18"/>
    <property type="match status" value="1"/>
</dbReference>
<gene>
    <name evidence="5" type="ORF">EJQ19_21270</name>
</gene>
<dbReference type="SMART" id="SM00342">
    <property type="entry name" value="HTH_ARAC"/>
    <property type="match status" value="1"/>
</dbReference>
<name>A0A3S0BIZ3_9BACL</name>
<keyword evidence="6" id="KW-1185">Reference proteome</keyword>